<evidence type="ECO:0000256" key="10">
    <source>
        <dbReference type="SAM" id="MobiDB-lite"/>
    </source>
</evidence>
<dbReference type="Pfam" id="PF02373">
    <property type="entry name" value="JmjC"/>
    <property type="match status" value="1"/>
</dbReference>
<evidence type="ECO:0000259" key="13">
    <source>
        <dbReference type="PROSITE" id="PS51183"/>
    </source>
</evidence>
<evidence type="ECO:0000259" key="11">
    <source>
        <dbReference type="PROSITE" id="PS50016"/>
    </source>
</evidence>
<feature type="compositionally biased region" description="Basic and acidic residues" evidence="10">
    <location>
        <begin position="254"/>
        <end position="265"/>
    </location>
</feature>
<dbReference type="GO" id="GO:0141052">
    <property type="term" value="F:histone H3 demethylase activity"/>
    <property type="evidence" value="ECO:0007669"/>
    <property type="project" value="UniProtKB-ARBA"/>
</dbReference>
<feature type="region of interest" description="Disordered" evidence="10">
    <location>
        <begin position="1729"/>
        <end position="1758"/>
    </location>
</feature>
<evidence type="ECO:0000256" key="1">
    <source>
        <dbReference type="ARBA" id="ARBA00004123"/>
    </source>
</evidence>
<dbReference type="Pfam" id="PF02375">
    <property type="entry name" value="JmjN"/>
    <property type="match status" value="1"/>
</dbReference>
<keyword evidence="9" id="KW-0175">Coiled coil</keyword>
<dbReference type="PROSITE" id="PS51184">
    <property type="entry name" value="JMJC"/>
    <property type="match status" value="1"/>
</dbReference>
<dbReference type="Pfam" id="PF00628">
    <property type="entry name" value="PHD"/>
    <property type="match status" value="1"/>
</dbReference>
<evidence type="ECO:0008006" key="17">
    <source>
        <dbReference type="Google" id="ProtNLM"/>
    </source>
</evidence>
<evidence type="ECO:0000256" key="7">
    <source>
        <dbReference type="ARBA" id="ARBA00023242"/>
    </source>
</evidence>
<dbReference type="SUPFAM" id="SSF46774">
    <property type="entry name" value="ARID-like"/>
    <property type="match status" value="1"/>
</dbReference>
<dbReference type="InterPro" id="IPR001606">
    <property type="entry name" value="ARID_dom"/>
</dbReference>
<evidence type="ECO:0000259" key="14">
    <source>
        <dbReference type="PROSITE" id="PS51184"/>
    </source>
</evidence>
<keyword evidence="6" id="KW-0408">Iron</keyword>
<dbReference type="Pfam" id="PF02928">
    <property type="entry name" value="zf-C5HC2"/>
    <property type="match status" value="1"/>
</dbReference>
<protein>
    <recommendedName>
        <fullName evidence="17">[Histone H3]-trimethyl-L-lysine(4) demethylase</fullName>
    </recommendedName>
</protein>
<dbReference type="Gene3D" id="3.30.40.10">
    <property type="entry name" value="Zinc/RING finger domain, C3HC4 (zinc finger)"/>
    <property type="match status" value="3"/>
</dbReference>
<dbReference type="InterPro" id="IPR003349">
    <property type="entry name" value="JmjN"/>
</dbReference>
<feature type="domain" description="JmjC" evidence="14">
    <location>
        <begin position="583"/>
        <end position="749"/>
    </location>
</feature>
<dbReference type="Gene3D" id="2.60.120.650">
    <property type="entry name" value="Cupin"/>
    <property type="match status" value="2"/>
</dbReference>
<dbReference type="PROSITE" id="PS01359">
    <property type="entry name" value="ZF_PHD_1"/>
    <property type="match status" value="1"/>
</dbReference>
<dbReference type="SMART" id="SM01014">
    <property type="entry name" value="ARID"/>
    <property type="match status" value="1"/>
</dbReference>
<evidence type="ECO:0000256" key="3">
    <source>
        <dbReference type="ARBA" id="ARBA00022737"/>
    </source>
</evidence>
<dbReference type="SMART" id="SM00558">
    <property type="entry name" value="JmjC"/>
    <property type="match status" value="1"/>
</dbReference>
<feature type="region of interest" description="Disordered" evidence="10">
    <location>
        <begin position="204"/>
        <end position="278"/>
    </location>
</feature>
<feature type="domain" description="ARID" evidence="12">
    <location>
        <begin position="83"/>
        <end position="179"/>
    </location>
</feature>
<evidence type="ECO:0000256" key="8">
    <source>
        <dbReference type="PROSITE-ProRule" id="PRU00146"/>
    </source>
</evidence>
<evidence type="ECO:0000256" key="5">
    <source>
        <dbReference type="ARBA" id="ARBA00022833"/>
    </source>
</evidence>
<evidence type="ECO:0000256" key="9">
    <source>
        <dbReference type="SAM" id="Coils"/>
    </source>
</evidence>
<evidence type="ECO:0000256" key="4">
    <source>
        <dbReference type="ARBA" id="ARBA00022771"/>
    </source>
</evidence>
<keyword evidence="4 8" id="KW-0863">Zinc-finger</keyword>
<dbReference type="PROSITE" id="PS51011">
    <property type="entry name" value="ARID"/>
    <property type="match status" value="1"/>
</dbReference>
<dbReference type="GO" id="GO:0003677">
    <property type="term" value="F:DNA binding"/>
    <property type="evidence" value="ECO:0007669"/>
    <property type="project" value="InterPro"/>
</dbReference>
<keyword evidence="7" id="KW-0539">Nucleus</keyword>
<dbReference type="InterPro" id="IPR004198">
    <property type="entry name" value="Znf_C5HC2"/>
</dbReference>
<feature type="domain" description="PHD-type" evidence="11">
    <location>
        <begin position="377"/>
        <end position="427"/>
    </location>
</feature>
<dbReference type="InterPro" id="IPR013083">
    <property type="entry name" value="Znf_RING/FYVE/PHD"/>
</dbReference>
<dbReference type="InterPro" id="IPR019786">
    <property type="entry name" value="Zinc_finger_PHD-type_CS"/>
</dbReference>
<name>A0AAV1TDY8_9STRA</name>
<accession>A0AAV1TDY8</accession>
<dbReference type="SUPFAM" id="SSF57903">
    <property type="entry name" value="FYVE/PHD zinc finger"/>
    <property type="match status" value="3"/>
</dbReference>
<dbReference type="SUPFAM" id="SSF51197">
    <property type="entry name" value="Clavaminate synthase-like"/>
    <property type="match status" value="1"/>
</dbReference>
<dbReference type="InterPro" id="IPR019787">
    <property type="entry name" value="Znf_PHD-finger"/>
</dbReference>
<dbReference type="SMART" id="SM00545">
    <property type="entry name" value="JmjN"/>
    <property type="match status" value="1"/>
</dbReference>
<dbReference type="SMART" id="SM00501">
    <property type="entry name" value="BRIGHT"/>
    <property type="match status" value="1"/>
</dbReference>
<keyword evidence="5" id="KW-0862">Zinc</keyword>
<feature type="compositionally biased region" description="Acidic residues" evidence="10">
    <location>
        <begin position="1729"/>
        <end position="1746"/>
    </location>
</feature>
<dbReference type="Proteomes" id="UP001162060">
    <property type="component" value="Unassembled WGS sequence"/>
</dbReference>
<dbReference type="InterPro" id="IPR013637">
    <property type="entry name" value="Lys_sp_deMease-like_dom"/>
</dbReference>
<feature type="domain" description="JmjN" evidence="13">
    <location>
        <begin position="18"/>
        <end position="59"/>
    </location>
</feature>
<dbReference type="PROSITE" id="PS51183">
    <property type="entry name" value="JMJN"/>
    <property type="match status" value="1"/>
</dbReference>
<evidence type="ECO:0000256" key="6">
    <source>
        <dbReference type="ARBA" id="ARBA00023004"/>
    </source>
</evidence>
<dbReference type="GO" id="GO:0005634">
    <property type="term" value="C:nucleus"/>
    <property type="evidence" value="ECO:0007669"/>
    <property type="project" value="UniProtKB-SubCell"/>
</dbReference>
<dbReference type="GO" id="GO:0010468">
    <property type="term" value="P:regulation of gene expression"/>
    <property type="evidence" value="ECO:0007669"/>
    <property type="project" value="TreeGrafter"/>
</dbReference>
<dbReference type="InterPro" id="IPR011011">
    <property type="entry name" value="Znf_FYVE_PHD"/>
</dbReference>
<feature type="coiled-coil region" evidence="9">
    <location>
        <begin position="1230"/>
        <end position="1267"/>
    </location>
</feature>
<comment type="caution">
    <text evidence="15">The sequence shown here is derived from an EMBL/GenBank/DDBJ whole genome shotgun (WGS) entry which is preliminary data.</text>
</comment>
<reference evidence="15" key="1">
    <citation type="submission" date="2024-01" db="EMBL/GenBank/DDBJ databases">
        <authorList>
            <person name="Webb A."/>
        </authorList>
    </citation>
    <scope>NUCLEOTIDE SEQUENCE</scope>
    <source>
        <strain evidence="15">Pm1</strain>
    </source>
</reference>
<evidence type="ECO:0000259" key="12">
    <source>
        <dbReference type="PROSITE" id="PS51011"/>
    </source>
</evidence>
<organism evidence="15 16">
    <name type="scientific">Peronospora matthiolae</name>
    <dbReference type="NCBI Taxonomy" id="2874970"/>
    <lineage>
        <taxon>Eukaryota</taxon>
        <taxon>Sar</taxon>
        <taxon>Stramenopiles</taxon>
        <taxon>Oomycota</taxon>
        <taxon>Peronosporomycetes</taxon>
        <taxon>Peronosporales</taxon>
        <taxon>Peronosporaceae</taxon>
        <taxon>Peronospora</taxon>
    </lineage>
</organism>
<dbReference type="SMART" id="SM00249">
    <property type="entry name" value="PHD"/>
    <property type="match status" value="3"/>
</dbReference>
<sequence>MDWDPMATDTDGYICPPCPVFYPTAVEFEHPLKYISSIRHIGMQAGICKIVPPKSWRPPFAINEKTFRFRTRVQQLNCIEGHSRAEGQFVEALRLFLYQRGEPMKELPRADGQLVNLHLLYKTVVLLGGFHAVCASDRWGQVVRRVGRTKSVSDPSEALCYTYKAYYETLLLSYEKEQEAKENGGSSGGILETKVKGEAGRIIATASETNRSSDTEVTPSSKPRSLSGTMSTKECKGDIRDGDDGLVKRALCSEGEHTSSEESDSHPAMSPKSTNWQPDHDRQVLQRALDPESLKPSSTRNVRLGPPEIRVGQKFYRFFPDSGAVLTEVKRVFGGKKPHVAVRYLDSDSNDDIEMSSMEILIANGWDASAAELAYNSEICQVCLRGDCWNRMLLCDGCNSGQHLFCLEHPLPAVPTGDWYCKECVRDATDPEKRKTNPKFGFDMGAEISMVDYKERADAWKRKYFSLPSDVNPDEAISDRDLETEYWKLLSVPVHEQRLEVQYGSDVDTGSNGSGFPRLDLYMKNFRTVSKRWKNLTAEAKSDYVRQLSEFFSHGLRGGLSTNAGGNNENADAAQSIEDLLHRYAQDDWNLNNMPKLPGSVLQHLDVDIKGVMVPWLYAGMCFSTFCWHVEDHNFYSTSYLHCGAPKTWYGIPCASAEHFERTMKKLTPELFGSQPDLHMQLVTMFSPKTLREHGVPVYRATHRPNEFMVTFPSAYHAGFNTGFNCAEAVNFATMDWLPWGAKSLRKYREFCKLPVFCHEALVCTLAESLVDGSSFEFENTESFLLPAVEQLLQSYFEFQRRVNDTNSTTHVAKRKLIADFEKQEYLGAGATDAEALTSSMRPGVVARACNRFSKMTGTVSARCKRGTKMKGGMKSSETSMRPNRMALWAGRSGKNEGLRCVTCQQYCYLQAVVCTRCRPPHGSNSDAVVGCLEHYPKMCKCGDPENFVYLYRYEATHLENMVDDLRRRLNSVRAWSRACDAVMQYRKRSADCSFAPEVSLSDLKRLLSCGKSCGGADCDRLDSLERAIARVEHWDAQVARLLMAFDSQEQVHLSIEEFESLLTGAKKLLVEPVTFEKVQDIVNEWRTMRNEAAVMLKSTNDIFCDEVAKKIRPRASSTDVASIVHWMGAPNTLLRSNVHFGQLCTAIVDVSNCLRAKKENDAAGSLCSQLASAQQYLEVLCKVNVLAASIVERAQGSDAVGAPTQTQVERVLDDVRKLHLASPYGIANAEALRKLIATTNVEAAEVEEALSDRSKSTEELEELKDRLEKCRLWERRVRQVMAVVSGTSPCHGHKSMMERPSVDEVEELFAQADAHFVPSSSLLRRQVHSRLQDCRRWYEAVHALFLRPSNSHLSLAQFLQTALKMVQQQLAHNPNQALHLHSQLYCVCKQILSERAQVVTCQRCQRYYHPQCAPDLVARHPKDAFICGTCRPSQRKRQSPRDTESPQVFCVCRGVDQAPMICCDFCDEWYHAACVDLMPQELDCIDAFRCPRCSRRQNLYYLDKKLLRRECLGRRPALARVESFLGQMQTQLVAWPPGAHELVAYVEAVKRVEREVGIFTHKFALREFSPSAFATPNYVQSQEAGVIQLMERVTGLEVGLERAQTQLGAVHWCLRACELVLGPDNRAPRYAHLAALLQDVKTQQPGFTFPREEYRLMQLTIAERVSKAAQWLRATKALEIEEWNIEKARRLQSDAAELGAYLELPATELQFVQDVVARQEMKVVVCTEEEEEEEEDDVMYEEELESPSAVAWKKQRR</sequence>
<dbReference type="PANTHER" id="PTHR10694">
    <property type="entry name" value="LYSINE-SPECIFIC DEMETHYLASE"/>
    <property type="match status" value="1"/>
</dbReference>
<comment type="subcellular location">
    <subcellularLocation>
        <location evidence="1">Nucleus</location>
    </subcellularLocation>
</comment>
<dbReference type="GO" id="GO:0008270">
    <property type="term" value="F:zinc ion binding"/>
    <property type="evidence" value="ECO:0007669"/>
    <property type="project" value="UniProtKB-KW"/>
</dbReference>
<proteinExistence type="predicted"/>
<evidence type="ECO:0000313" key="15">
    <source>
        <dbReference type="EMBL" id="CAK7917773.1"/>
    </source>
</evidence>
<feature type="domain" description="PHD-type" evidence="11">
    <location>
        <begin position="1425"/>
        <end position="1497"/>
    </location>
</feature>
<dbReference type="PROSITE" id="PS50016">
    <property type="entry name" value="ZF_PHD_2"/>
    <property type="match status" value="2"/>
</dbReference>
<dbReference type="Pfam" id="PF08429">
    <property type="entry name" value="PLU-1"/>
    <property type="match status" value="1"/>
</dbReference>
<dbReference type="PANTHER" id="PTHR10694:SF33">
    <property type="entry name" value="LYSINE-SPECIFIC DEMETHYLASE 5"/>
    <property type="match status" value="1"/>
</dbReference>
<feature type="compositionally biased region" description="Basic and acidic residues" evidence="10">
    <location>
        <begin position="233"/>
        <end position="247"/>
    </location>
</feature>
<evidence type="ECO:0000256" key="2">
    <source>
        <dbReference type="ARBA" id="ARBA00022723"/>
    </source>
</evidence>
<dbReference type="EMBL" id="CAKLBY020000046">
    <property type="protein sequence ID" value="CAK7917773.1"/>
    <property type="molecule type" value="Genomic_DNA"/>
</dbReference>
<dbReference type="Pfam" id="PF01388">
    <property type="entry name" value="ARID"/>
    <property type="match status" value="1"/>
</dbReference>
<dbReference type="InterPro" id="IPR001965">
    <property type="entry name" value="Znf_PHD"/>
</dbReference>
<evidence type="ECO:0000313" key="16">
    <source>
        <dbReference type="Proteomes" id="UP001162060"/>
    </source>
</evidence>
<dbReference type="InterPro" id="IPR003347">
    <property type="entry name" value="JmjC_dom"/>
</dbReference>
<keyword evidence="3" id="KW-0677">Repeat</keyword>
<feature type="compositionally biased region" description="Polar residues" evidence="10">
    <location>
        <begin position="206"/>
        <end position="232"/>
    </location>
</feature>
<dbReference type="InterPro" id="IPR036431">
    <property type="entry name" value="ARID_dom_sf"/>
</dbReference>
<dbReference type="GO" id="GO:0000785">
    <property type="term" value="C:chromatin"/>
    <property type="evidence" value="ECO:0007669"/>
    <property type="project" value="TreeGrafter"/>
</dbReference>
<keyword evidence="2" id="KW-0479">Metal-binding</keyword>
<gene>
    <name evidence="15" type="ORF">PM001_LOCUS5665</name>
</gene>